<organism evidence="2">
    <name type="scientific">marine metagenome</name>
    <dbReference type="NCBI Taxonomy" id="408172"/>
    <lineage>
        <taxon>unclassified sequences</taxon>
        <taxon>metagenomes</taxon>
        <taxon>ecological metagenomes</taxon>
    </lineage>
</organism>
<protein>
    <submittedName>
        <fullName evidence="2">Uncharacterized protein</fullName>
    </submittedName>
</protein>
<reference evidence="2" key="1">
    <citation type="submission" date="2018-05" db="EMBL/GenBank/DDBJ databases">
        <authorList>
            <person name="Lanie J.A."/>
            <person name="Ng W.-L."/>
            <person name="Kazmierczak K.M."/>
            <person name="Andrzejewski T.M."/>
            <person name="Davidsen T.M."/>
            <person name="Wayne K.J."/>
            <person name="Tettelin H."/>
            <person name="Glass J.I."/>
            <person name="Rusch D."/>
            <person name="Podicherti R."/>
            <person name="Tsui H.-C.T."/>
            <person name="Winkler M.E."/>
        </authorList>
    </citation>
    <scope>NUCLEOTIDE SEQUENCE</scope>
</reference>
<evidence type="ECO:0000256" key="1">
    <source>
        <dbReference type="SAM" id="MobiDB-lite"/>
    </source>
</evidence>
<sequence>MIERSPYSIFSILAKVFLLAILFLLVLPSTSVVHAQDPDEEGEIFWGSDEEEEDDEYADDEEEYLDEEEYEEEYEADEADEDDEEDFYEEEEDDEADEDDEEEYDEEDAFEDEDTGLADEAEDLGWSIDVSGSSPRFVNEALMTWNSSINVRASVEAPLLMEVMGMKLRFGAEFGNYGFEDSMPPQTAELKGSTAMGLVSFPIGPGKIKVGVGVIGKSVGSMFEASYGLRLGSLNARVGVRYATILTPGTDVQENWITVPSSLGWMDGLVAVGINL</sequence>
<name>A0A381USB5_9ZZZZ</name>
<dbReference type="EMBL" id="UINC01006940">
    <property type="protein sequence ID" value="SVA30528.1"/>
    <property type="molecule type" value="Genomic_DNA"/>
</dbReference>
<evidence type="ECO:0000313" key="2">
    <source>
        <dbReference type="EMBL" id="SVA30528.1"/>
    </source>
</evidence>
<gene>
    <name evidence="2" type="ORF">METZ01_LOCUS83382</name>
</gene>
<proteinExistence type="predicted"/>
<dbReference type="AlphaFoldDB" id="A0A381USB5"/>
<feature type="region of interest" description="Disordered" evidence="1">
    <location>
        <begin position="38"/>
        <end position="116"/>
    </location>
</feature>
<accession>A0A381USB5</accession>